<comment type="pathway">
    <text evidence="2">Carbohydrate degradation; glycolysis; D-glyceraldehyde 3-phosphate from glycerone phosphate: step 1/1.</text>
</comment>
<proteinExistence type="inferred from homology"/>
<dbReference type="EMBL" id="AJJH01000114">
    <property type="protein sequence ID" value="EID78005.1"/>
    <property type="molecule type" value="Genomic_DNA"/>
</dbReference>
<evidence type="ECO:0000256" key="1">
    <source>
        <dbReference type="ARBA" id="ARBA00023235"/>
    </source>
</evidence>
<protein>
    <recommendedName>
        <fullName evidence="2">Triosephosphate isomerase</fullName>
        <ecNumber evidence="2">5.3.1.1</ecNumber>
    </recommendedName>
</protein>
<keyword evidence="2" id="KW-0312">Gluconeogenesis</keyword>
<dbReference type="SUPFAM" id="SSF51351">
    <property type="entry name" value="Triosephosphate isomerase (TIM)"/>
    <property type="match status" value="1"/>
</dbReference>
<organism evidence="3 4">
    <name type="scientific">Rhodococcus opacus RKJ300 = JCM 13270</name>
    <dbReference type="NCBI Taxonomy" id="1165867"/>
    <lineage>
        <taxon>Bacteria</taxon>
        <taxon>Bacillati</taxon>
        <taxon>Actinomycetota</taxon>
        <taxon>Actinomycetes</taxon>
        <taxon>Mycobacteriales</taxon>
        <taxon>Nocardiaceae</taxon>
        <taxon>Rhodococcus</taxon>
    </lineage>
</organism>
<dbReference type="Proteomes" id="UP000006447">
    <property type="component" value="Unassembled WGS sequence"/>
</dbReference>
<dbReference type="InterPro" id="IPR035990">
    <property type="entry name" value="TIM_sf"/>
</dbReference>
<dbReference type="GO" id="GO:0019563">
    <property type="term" value="P:glycerol catabolic process"/>
    <property type="evidence" value="ECO:0007669"/>
    <property type="project" value="TreeGrafter"/>
</dbReference>
<keyword evidence="2" id="KW-0963">Cytoplasm</keyword>
<dbReference type="InterPro" id="IPR013785">
    <property type="entry name" value="Aldolase_TIM"/>
</dbReference>
<dbReference type="GO" id="GO:0005829">
    <property type="term" value="C:cytosol"/>
    <property type="evidence" value="ECO:0007669"/>
    <property type="project" value="TreeGrafter"/>
</dbReference>
<accession>I0WNN9</accession>
<keyword evidence="1 2" id="KW-0413">Isomerase</keyword>
<comment type="catalytic activity">
    <reaction evidence="2">
        <text>D-glyceraldehyde 3-phosphate = dihydroxyacetone phosphate</text>
        <dbReference type="Rhea" id="RHEA:18585"/>
        <dbReference type="ChEBI" id="CHEBI:57642"/>
        <dbReference type="ChEBI" id="CHEBI:59776"/>
        <dbReference type="EC" id="5.3.1.1"/>
    </reaction>
</comment>
<comment type="caution">
    <text evidence="3">The sequence shown here is derived from an EMBL/GenBank/DDBJ whole genome shotgun (WGS) entry which is preliminary data.</text>
</comment>
<dbReference type="Pfam" id="PF00121">
    <property type="entry name" value="TIM"/>
    <property type="match status" value="1"/>
</dbReference>
<reference evidence="3 4" key="1">
    <citation type="journal article" date="2012" name="J. Bacteriol.">
        <title>Draft genome sequence of the nitrophenol-degrading actinomycete Rhodococcus imtechensis RKJ300.</title>
        <authorList>
            <person name="Vikram S."/>
            <person name="Kumar S."/>
            <person name="Subramanian S."/>
            <person name="Raghava G.P."/>
        </authorList>
    </citation>
    <scope>NUCLEOTIDE SEQUENCE [LARGE SCALE GENOMIC DNA]</scope>
    <source>
        <strain evidence="3 4">RKJ300</strain>
    </source>
</reference>
<gene>
    <name evidence="3" type="ORF">W59_20578</name>
</gene>
<dbReference type="PROSITE" id="PS51440">
    <property type="entry name" value="TIM_2"/>
    <property type="match status" value="1"/>
</dbReference>
<dbReference type="PANTHER" id="PTHR21139:SF2">
    <property type="entry name" value="TRIOSEPHOSPHATE ISOMERASE"/>
    <property type="match status" value="1"/>
</dbReference>
<dbReference type="GO" id="GO:0004807">
    <property type="term" value="F:triose-phosphate isomerase activity"/>
    <property type="evidence" value="ECO:0007669"/>
    <property type="project" value="UniProtKB-EC"/>
</dbReference>
<comment type="pathway">
    <text evidence="2">Carbohydrate biosynthesis; gluconeogenesis.</text>
</comment>
<dbReference type="UniPathway" id="UPA00109">
    <property type="reaction ID" value="UER00189"/>
</dbReference>
<dbReference type="InterPro" id="IPR000652">
    <property type="entry name" value="Triosephosphate_isomerase"/>
</dbReference>
<dbReference type="PATRIC" id="fig|1165867.3.peg.4191"/>
<evidence type="ECO:0000313" key="3">
    <source>
        <dbReference type="EMBL" id="EID78005.1"/>
    </source>
</evidence>
<dbReference type="EC" id="5.3.1.1" evidence="2"/>
<comment type="similarity">
    <text evidence="2">Belongs to the triosephosphate isomerase family.</text>
</comment>
<dbReference type="CDD" id="cd00311">
    <property type="entry name" value="TIM"/>
    <property type="match status" value="1"/>
</dbReference>
<dbReference type="RefSeq" id="WP_007298772.1">
    <property type="nucleotide sequence ID" value="NZ_AJJH01000114.1"/>
</dbReference>
<dbReference type="UniPathway" id="UPA00138"/>
<comment type="subcellular location">
    <subcellularLocation>
        <location evidence="2">Cytoplasm</location>
    </subcellularLocation>
</comment>
<dbReference type="GO" id="GO:0006094">
    <property type="term" value="P:gluconeogenesis"/>
    <property type="evidence" value="ECO:0007669"/>
    <property type="project" value="UniProtKB-UniPathway"/>
</dbReference>
<evidence type="ECO:0000256" key="2">
    <source>
        <dbReference type="RuleBase" id="RU363013"/>
    </source>
</evidence>
<name>I0WNN9_RHOOP</name>
<keyword evidence="2" id="KW-0324">Glycolysis</keyword>
<dbReference type="Gene3D" id="3.20.20.70">
    <property type="entry name" value="Aldolase class I"/>
    <property type="match status" value="1"/>
</dbReference>
<dbReference type="GO" id="GO:0046166">
    <property type="term" value="P:glyceraldehyde-3-phosphate biosynthetic process"/>
    <property type="evidence" value="ECO:0007669"/>
    <property type="project" value="TreeGrafter"/>
</dbReference>
<dbReference type="GO" id="GO:0006096">
    <property type="term" value="P:glycolytic process"/>
    <property type="evidence" value="ECO:0007669"/>
    <property type="project" value="UniProtKB-UniPathway"/>
</dbReference>
<sequence length="258" mass="28156">MTSRNVAERAIVGVSLKMYFGPAQTRFWLESLREIVEELHADDILDVFALPSFLSIPTAQEVFCGSRIDYGAQDVHWEERGAFTGEVSAADLEELGCTVTAIGHAERRRLFGEDDETTARKAEALVRRDITPIVCIGETTQESVDEAVAACRRQIDPVLAAVPDTADLVFAYEPVWAIGAPVPASPDRIVEIVRRLREVTGERGGRTRLMYGGSAGPGLYPQIAQSVDGLFFGRFVHDPDNLRAALTEIVGEVAGRPG</sequence>
<dbReference type="AlphaFoldDB" id="I0WNN9"/>
<dbReference type="PANTHER" id="PTHR21139">
    <property type="entry name" value="TRIOSEPHOSPHATE ISOMERASE"/>
    <property type="match status" value="1"/>
</dbReference>
<evidence type="ECO:0000313" key="4">
    <source>
        <dbReference type="Proteomes" id="UP000006447"/>
    </source>
</evidence>
<comment type="subunit">
    <text evidence="2">Homodimer.</text>
</comment>